<dbReference type="SMART" id="SM00323">
    <property type="entry name" value="RasGAP"/>
    <property type="match status" value="1"/>
</dbReference>
<dbReference type="InParanoid" id="A0A2P6NTK3"/>
<evidence type="ECO:0000256" key="1">
    <source>
        <dbReference type="ARBA" id="ARBA00022468"/>
    </source>
</evidence>
<dbReference type="EMBL" id="MDYQ01000021">
    <property type="protein sequence ID" value="PRP87266.1"/>
    <property type="molecule type" value="Genomic_DNA"/>
</dbReference>
<evidence type="ECO:0000256" key="3">
    <source>
        <dbReference type="SAM" id="Phobius"/>
    </source>
</evidence>
<evidence type="ECO:0000256" key="4">
    <source>
        <dbReference type="SAM" id="SignalP"/>
    </source>
</evidence>
<protein>
    <recommendedName>
        <fullName evidence="5">Ras-GAP domain-containing protein</fullName>
    </recommendedName>
</protein>
<dbReference type="InterPro" id="IPR016201">
    <property type="entry name" value="PSI"/>
</dbReference>
<dbReference type="PROSITE" id="PS50018">
    <property type="entry name" value="RAS_GTPASE_ACTIV_2"/>
    <property type="match status" value="1"/>
</dbReference>
<keyword evidence="4" id="KW-0732">Signal</keyword>
<feature type="chain" id="PRO_5015152977" description="Ras-GAP domain-containing protein" evidence="4">
    <location>
        <begin position="19"/>
        <end position="1228"/>
    </location>
</feature>
<dbReference type="Gene3D" id="2.60.40.10">
    <property type="entry name" value="Immunoglobulins"/>
    <property type="match status" value="1"/>
</dbReference>
<dbReference type="STRING" id="1890364.A0A2P6NTK3"/>
<dbReference type="InterPro" id="IPR013783">
    <property type="entry name" value="Ig-like_fold"/>
</dbReference>
<dbReference type="PANTHER" id="PTHR10194">
    <property type="entry name" value="RAS GTPASE-ACTIVATING PROTEINS"/>
    <property type="match status" value="1"/>
</dbReference>
<feature type="transmembrane region" description="Helical" evidence="3">
    <location>
        <begin position="826"/>
        <end position="849"/>
    </location>
</feature>
<dbReference type="GO" id="GO:0005096">
    <property type="term" value="F:GTPase activator activity"/>
    <property type="evidence" value="ECO:0007669"/>
    <property type="project" value="UniProtKB-KW"/>
</dbReference>
<dbReference type="Proteomes" id="UP000241769">
    <property type="component" value="Unassembled WGS sequence"/>
</dbReference>
<gene>
    <name evidence="6" type="ORF">PROFUN_01528</name>
</gene>
<dbReference type="SMART" id="SM00423">
    <property type="entry name" value="PSI"/>
    <property type="match status" value="3"/>
</dbReference>
<feature type="signal peptide" evidence="4">
    <location>
        <begin position="1"/>
        <end position="18"/>
    </location>
</feature>
<evidence type="ECO:0000256" key="2">
    <source>
        <dbReference type="ARBA" id="ARBA00023180"/>
    </source>
</evidence>
<dbReference type="CDD" id="cd04519">
    <property type="entry name" value="RasGAP"/>
    <property type="match status" value="1"/>
</dbReference>
<name>A0A2P6NTK3_9EUKA</name>
<keyword evidence="3" id="KW-0472">Membrane</keyword>
<dbReference type="PANTHER" id="PTHR10194:SF60">
    <property type="entry name" value="RAS GTPASE-ACTIVATING PROTEIN RASKOL"/>
    <property type="match status" value="1"/>
</dbReference>
<dbReference type="Gene3D" id="1.10.506.10">
    <property type="entry name" value="GTPase Activation - p120gap, domain 1"/>
    <property type="match status" value="1"/>
</dbReference>
<dbReference type="InterPro" id="IPR039360">
    <property type="entry name" value="Ras_GTPase"/>
</dbReference>
<dbReference type="InterPro" id="IPR008936">
    <property type="entry name" value="Rho_GTPase_activation_prot"/>
</dbReference>
<dbReference type="CDD" id="cd12087">
    <property type="entry name" value="TM_EGFR-like"/>
    <property type="match status" value="1"/>
</dbReference>
<keyword evidence="3" id="KW-0812">Transmembrane</keyword>
<sequence length="1228" mass="136223">MRCEQVFFLFLLFVVGEGYQTGNVVSLGNQKTAGIIKAIQITPSYTIFVNAQPGNHSVNVINHGLKNSGLSTMYNSTTTLLNAAISYNTKSSLASVILETQSETIALMLNLSSTPFISQKASLNSPQSNISRVLIFENNFLGTLYTILAVWNVGTTFTVNYKETDKLWGSDGWSLLSTNNAPPPDPYSVNLIGGNYTFSSTTAGVTSIYTTPTTISGAVSYSSATNGQTFNNFGQMAPLPYNSTTIEYAYTIKGVGFGLGTFDFNRYFLFSSPTNATASTTDQNNLVRYWITDVSSQCNNSQCIYRHNLKGQPTLIASTGYAPAVTHAVFDDKTQSLVVVSQNPTRIYINRVYNTELPRLSRSEFNFDGFWRSKLLTCTSKLSNTTGKNVTDTNFCPYLPLFPTPLTGVVGSVTPISLTGYNFNSFSPPNQCKFTSYNGSIYYQNATVAPPSPFPSKIVCSAPVSYTETRYVVSLARNGRNFATSRGEDIVLVIQACDRFDRISDCLASSTCGYCVSLGKCTLADQCTIDQWIHSTPNVTSVSPSVIVANSVTTITLSGSFFYPDVNYSIYLSTSETIHMSPPSIPDGYGVGISDTEIKANINPKKGGTLYFTVFQGTHQLGDVHPSIRSQFCGDYQNCSSCLLLAPSCHWCDDSCVNSAATLDYSSCVIDSCEETLPVISPTSGDVKGNLSVTLRLWYHDPGANLSLAFNNSVGYTIARVPLYGTTKRVSFLSATTPKLPPDSYRVSILQNDEMYEILNSTFTMHDCSAMTHCDICIGSTQCVWCDTGKGIACRRGDDVSCRQTILNCDVANDSSRGDKMKTTGIIVGAVVGSFVLLLIIVTIIFFVLRKRMRGDVNMNLEKMMPTPPNFHFVGYLRPQNLHYQSISMYDAYRVNLDEMEKLLLEFGFPFCSPLSSAVSRDCVEDFSRSYIYIALQRGKRTASELLLHQVTHEIRVANDTNTLFRDATVATSMFNWFVRALDAEYIYDSLARVVWNMNSSDALSLEDTPEMGSSHVNADEAVFIENNVYQLLAFCSEAFNQMRKSATMSRLTPYLKRVMSGIKKETSYVFPSLEHKTMGYFFFHRFIIPAITSPHQWFLTQDVPSAGIQKSLDIIGRVLLNLSNSTLPSVRAPHMAKFDQFVHDNQSRLNRFYETMTEKNSQMPSNDEPSSIPEECYLDALLWMHNYLWREKHRLQGNGLELIECSGCVRLYVQSPSQDSVRFQFVS</sequence>
<dbReference type="Pfam" id="PF00616">
    <property type="entry name" value="RasGAP"/>
    <property type="match status" value="1"/>
</dbReference>
<keyword evidence="1" id="KW-0343">GTPase activation</keyword>
<evidence type="ECO:0000313" key="6">
    <source>
        <dbReference type="EMBL" id="PRP87266.1"/>
    </source>
</evidence>
<dbReference type="SUPFAM" id="SSF48350">
    <property type="entry name" value="GTPase activation domain, GAP"/>
    <property type="match status" value="1"/>
</dbReference>
<accession>A0A2P6NTK3</accession>
<dbReference type="OrthoDB" id="17673at2759"/>
<dbReference type="AlphaFoldDB" id="A0A2P6NTK3"/>
<evidence type="ECO:0000313" key="7">
    <source>
        <dbReference type="Proteomes" id="UP000241769"/>
    </source>
</evidence>
<proteinExistence type="predicted"/>
<dbReference type="InterPro" id="IPR001936">
    <property type="entry name" value="RasGAP_dom"/>
</dbReference>
<organism evidence="6 7">
    <name type="scientific">Planoprotostelium fungivorum</name>
    <dbReference type="NCBI Taxonomy" id="1890364"/>
    <lineage>
        <taxon>Eukaryota</taxon>
        <taxon>Amoebozoa</taxon>
        <taxon>Evosea</taxon>
        <taxon>Variosea</taxon>
        <taxon>Cavosteliida</taxon>
        <taxon>Cavosteliaceae</taxon>
        <taxon>Planoprotostelium</taxon>
    </lineage>
</organism>
<keyword evidence="7" id="KW-1185">Reference proteome</keyword>
<reference evidence="6 7" key="1">
    <citation type="journal article" date="2018" name="Genome Biol. Evol.">
        <title>Multiple Roots of Fruiting Body Formation in Amoebozoa.</title>
        <authorList>
            <person name="Hillmann F."/>
            <person name="Forbes G."/>
            <person name="Novohradska S."/>
            <person name="Ferling I."/>
            <person name="Riege K."/>
            <person name="Groth M."/>
            <person name="Westermann M."/>
            <person name="Marz M."/>
            <person name="Spaller T."/>
            <person name="Winckler T."/>
            <person name="Schaap P."/>
            <person name="Glockner G."/>
        </authorList>
    </citation>
    <scope>NUCLEOTIDE SEQUENCE [LARGE SCALE GENOMIC DNA]</scope>
    <source>
        <strain evidence="6 7">Jena</strain>
    </source>
</reference>
<keyword evidence="3" id="KW-1133">Transmembrane helix</keyword>
<comment type="caution">
    <text evidence="6">The sequence shown here is derived from an EMBL/GenBank/DDBJ whole genome shotgun (WGS) entry which is preliminary data.</text>
</comment>
<feature type="domain" description="Ras-GAP" evidence="5">
    <location>
        <begin position="925"/>
        <end position="1125"/>
    </location>
</feature>
<keyword evidence="2" id="KW-0325">Glycoprotein</keyword>
<evidence type="ECO:0000259" key="5">
    <source>
        <dbReference type="PROSITE" id="PS50018"/>
    </source>
</evidence>